<gene>
    <name evidence="1" type="ORF">RW095_39625</name>
</gene>
<evidence type="ECO:0000313" key="2">
    <source>
        <dbReference type="Proteomes" id="UP001302652"/>
    </source>
</evidence>
<protein>
    <submittedName>
        <fullName evidence="1">Uncharacterized protein</fullName>
    </submittedName>
</protein>
<dbReference type="Proteomes" id="UP001302652">
    <property type="component" value="Chromosome 1"/>
</dbReference>
<organism evidence="1 2">
    <name type="scientific">Paraburkholderia kirstenboschensis</name>
    <dbReference type="NCBI Taxonomy" id="1245436"/>
    <lineage>
        <taxon>Bacteria</taxon>
        <taxon>Pseudomonadati</taxon>
        <taxon>Pseudomonadota</taxon>
        <taxon>Betaproteobacteria</taxon>
        <taxon>Burkholderiales</taxon>
        <taxon>Burkholderiaceae</taxon>
        <taxon>Paraburkholderia</taxon>
    </lineage>
</organism>
<name>A0ABZ0ER03_9BURK</name>
<sequence>MIESFYGALLAHARLRDLAETVDGYQSGIIKGGAAGCSMKVSDRGDSPWRVPVALIAL</sequence>
<keyword evidence="2" id="KW-1185">Reference proteome</keyword>
<evidence type="ECO:0000313" key="1">
    <source>
        <dbReference type="EMBL" id="WOD18804.1"/>
    </source>
</evidence>
<reference evidence="1 2" key="1">
    <citation type="submission" date="2023-10" db="EMBL/GenBank/DDBJ databases">
        <title>Surface-active antibiotics is a multifunctional adaptation for post-fire microbes.</title>
        <authorList>
            <person name="Liu M.D."/>
            <person name="Du Y."/>
            <person name="Koupaei S.K."/>
            <person name="Kim N.R."/>
            <person name="Zhang W."/>
            <person name="Traxler M.F."/>
        </authorList>
    </citation>
    <scope>NUCLEOTIDE SEQUENCE [LARGE SCALE GENOMIC DNA]</scope>
    <source>
        <strain evidence="1 2">F3</strain>
    </source>
</reference>
<dbReference type="EMBL" id="CP136513">
    <property type="protein sequence ID" value="WOD18804.1"/>
    <property type="molecule type" value="Genomic_DNA"/>
</dbReference>
<proteinExistence type="predicted"/>
<dbReference type="RefSeq" id="WP_317021035.1">
    <property type="nucleotide sequence ID" value="NZ_CP136513.1"/>
</dbReference>
<accession>A0ABZ0ER03</accession>